<dbReference type="InterPro" id="IPR005182">
    <property type="entry name" value="YdbS-like_PH"/>
</dbReference>
<evidence type="ECO:0000259" key="3">
    <source>
        <dbReference type="Pfam" id="PF03703"/>
    </source>
</evidence>
<dbReference type="AlphaFoldDB" id="A0A1H0A631"/>
<dbReference type="EMBL" id="FNHL01000009">
    <property type="protein sequence ID" value="SDN28990.1"/>
    <property type="molecule type" value="Genomic_DNA"/>
</dbReference>
<evidence type="ECO:0000313" key="5">
    <source>
        <dbReference type="Proteomes" id="UP000199451"/>
    </source>
</evidence>
<evidence type="ECO:0000313" key="4">
    <source>
        <dbReference type="EMBL" id="SDN28990.1"/>
    </source>
</evidence>
<evidence type="ECO:0000256" key="1">
    <source>
        <dbReference type="SAM" id="MobiDB-lite"/>
    </source>
</evidence>
<dbReference type="STRING" id="660521.SAMN04487949_3844"/>
<keyword evidence="2" id="KW-1133">Transmembrane helix</keyword>
<keyword evidence="5" id="KW-1185">Reference proteome</keyword>
<keyword evidence="2" id="KW-0472">Membrane</keyword>
<reference evidence="5" key="1">
    <citation type="submission" date="2016-10" db="EMBL/GenBank/DDBJ databases">
        <authorList>
            <person name="Varghese N."/>
            <person name="Submissions S."/>
        </authorList>
    </citation>
    <scope>NUCLEOTIDE SEQUENCE [LARGE SCALE GENOMIC DNA]</scope>
    <source>
        <strain evidence="5">CGMCC 1.10119</strain>
    </source>
</reference>
<feature type="compositionally biased region" description="Low complexity" evidence="1">
    <location>
        <begin position="14"/>
        <end position="25"/>
    </location>
</feature>
<feature type="transmembrane region" description="Helical" evidence="2">
    <location>
        <begin position="82"/>
        <end position="103"/>
    </location>
</feature>
<dbReference type="RefSeq" id="WP_089700180.1">
    <property type="nucleotide sequence ID" value="NZ_FNHL01000009.1"/>
</dbReference>
<proteinExistence type="predicted"/>
<evidence type="ECO:0000256" key="2">
    <source>
        <dbReference type="SAM" id="Phobius"/>
    </source>
</evidence>
<protein>
    <submittedName>
        <fullName evidence="4">PH domain-containing protein</fullName>
    </submittedName>
</protein>
<feature type="region of interest" description="Disordered" evidence="1">
    <location>
        <begin position="1"/>
        <end position="40"/>
    </location>
</feature>
<feature type="transmembrane region" description="Helical" evidence="2">
    <location>
        <begin position="49"/>
        <end position="67"/>
    </location>
</feature>
<sequence>MSSQPQIEDDAEPTAEQQPSEQAEQPTEEPDRQSTETLVETKPTVRPTLVWMAITVALAAAIGGYVATNQSAFGGPETTRVVLQVVGVVALLSLIRLTIKLFVLTRTTYRITSDSITREYTLLLRTRQQQVPSGMVRSSELRQSRVQKLLGYGTMEINRGLGGITLENVPQPAEVRDALTAITEQQSRSGV</sequence>
<name>A0A1H0A631_9EURY</name>
<keyword evidence="2" id="KW-0812">Transmembrane</keyword>
<feature type="domain" description="YdbS-like PH" evidence="3">
    <location>
        <begin position="106"/>
        <end position="178"/>
    </location>
</feature>
<dbReference type="OrthoDB" id="241631at2157"/>
<gene>
    <name evidence="4" type="ORF">SAMN04487949_3844</name>
</gene>
<accession>A0A1H0A631</accession>
<dbReference type="Proteomes" id="UP000199451">
    <property type="component" value="Unassembled WGS sequence"/>
</dbReference>
<dbReference type="Pfam" id="PF03703">
    <property type="entry name" value="bPH_2"/>
    <property type="match status" value="1"/>
</dbReference>
<organism evidence="4 5">
    <name type="scientific">Halogranum gelatinilyticum</name>
    <dbReference type="NCBI Taxonomy" id="660521"/>
    <lineage>
        <taxon>Archaea</taxon>
        <taxon>Methanobacteriati</taxon>
        <taxon>Methanobacteriota</taxon>
        <taxon>Stenosarchaea group</taxon>
        <taxon>Halobacteria</taxon>
        <taxon>Halobacteriales</taxon>
        <taxon>Haloferacaceae</taxon>
    </lineage>
</organism>